<evidence type="ECO:0000256" key="2">
    <source>
        <dbReference type="SAM" id="MobiDB-lite"/>
    </source>
</evidence>
<feature type="compositionally biased region" description="Basic and acidic residues" evidence="2">
    <location>
        <begin position="334"/>
        <end position="374"/>
    </location>
</feature>
<proteinExistence type="inferred from homology"/>
<feature type="region of interest" description="Disordered" evidence="2">
    <location>
        <begin position="462"/>
        <end position="484"/>
    </location>
</feature>
<dbReference type="PANTHER" id="PTHR12096">
    <property type="entry name" value="NUCLEAR PROTEIN SKIP-RELATED"/>
    <property type="match status" value="1"/>
</dbReference>
<organism evidence="4">
    <name type="scientific">Strombidinopsis acuminata</name>
    <dbReference type="NCBI Taxonomy" id="141414"/>
    <lineage>
        <taxon>Eukaryota</taxon>
        <taxon>Sar</taxon>
        <taxon>Alveolata</taxon>
        <taxon>Ciliophora</taxon>
        <taxon>Intramacronucleata</taxon>
        <taxon>Spirotrichea</taxon>
        <taxon>Choreotrichia</taxon>
        <taxon>Choreotrichida</taxon>
        <taxon>Strombidinopsidae</taxon>
        <taxon>Strombidinopsis</taxon>
    </lineage>
</organism>
<protein>
    <recommendedName>
        <fullName evidence="3">SKI-interacting protein SKIP SNW domain-containing protein</fullName>
    </recommendedName>
</protein>
<accession>A0A7S3TIY6</accession>
<feature type="compositionally biased region" description="Low complexity" evidence="2">
    <location>
        <begin position="512"/>
        <end position="526"/>
    </location>
</feature>
<dbReference type="AlphaFoldDB" id="A0A7S3TIY6"/>
<dbReference type="GO" id="GO:0000398">
    <property type="term" value="P:mRNA splicing, via spliceosome"/>
    <property type="evidence" value="ECO:0007669"/>
    <property type="project" value="InterPro"/>
</dbReference>
<feature type="region of interest" description="Disordered" evidence="2">
    <location>
        <begin position="101"/>
        <end position="122"/>
    </location>
</feature>
<feature type="region of interest" description="Disordered" evidence="2">
    <location>
        <begin position="1"/>
        <end position="32"/>
    </location>
</feature>
<feature type="region of interest" description="Disordered" evidence="2">
    <location>
        <begin position="184"/>
        <end position="218"/>
    </location>
</feature>
<feature type="compositionally biased region" description="Basic and acidic residues" evidence="2">
    <location>
        <begin position="527"/>
        <end position="540"/>
    </location>
</feature>
<evidence type="ECO:0000313" key="4">
    <source>
        <dbReference type="EMBL" id="CAE0585187.1"/>
    </source>
</evidence>
<dbReference type="InterPro" id="IPR004015">
    <property type="entry name" value="SKI-int_prot_SKIP_SNW-dom"/>
</dbReference>
<feature type="compositionally biased region" description="Basic and acidic residues" evidence="2">
    <location>
        <begin position="102"/>
        <end position="122"/>
    </location>
</feature>
<feature type="region of interest" description="Disordered" evidence="2">
    <location>
        <begin position="500"/>
        <end position="540"/>
    </location>
</feature>
<dbReference type="Pfam" id="PF02731">
    <property type="entry name" value="SKIP_SNW"/>
    <property type="match status" value="1"/>
</dbReference>
<dbReference type="EMBL" id="HBIQ01083457">
    <property type="protein sequence ID" value="CAE0585187.1"/>
    <property type="molecule type" value="Transcribed_RNA"/>
</dbReference>
<reference evidence="4" key="1">
    <citation type="submission" date="2021-01" db="EMBL/GenBank/DDBJ databases">
        <authorList>
            <person name="Corre E."/>
            <person name="Pelletier E."/>
            <person name="Niang G."/>
            <person name="Scheremetjew M."/>
            <person name="Finn R."/>
            <person name="Kale V."/>
            <person name="Holt S."/>
            <person name="Cochrane G."/>
            <person name="Meng A."/>
            <person name="Brown T."/>
            <person name="Cohen L."/>
        </authorList>
    </citation>
    <scope>NUCLEOTIDE SEQUENCE</scope>
    <source>
        <strain evidence="4">SPMC142</strain>
    </source>
</reference>
<dbReference type="GO" id="GO:0005681">
    <property type="term" value="C:spliceosomal complex"/>
    <property type="evidence" value="ECO:0007669"/>
    <property type="project" value="InterPro"/>
</dbReference>
<name>A0A7S3TIY6_9SPIT</name>
<evidence type="ECO:0000259" key="3">
    <source>
        <dbReference type="Pfam" id="PF02731"/>
    </source>
</evidence>
<sequence length="540" mass="58521">MAEGEERGSGSLVRRAPPQGQRKGWIPRSQADFADGGAFPEVHVAQFPLEMGRKGGRAQAQTLALTTDGSGRPDHAAAIASVGQRAGKIVHAGKDSLAPKVLSEEELARPDDEAAAENTERTRLALEALASSKVSGAHGSLEKALADKKPAQYIRYTPSNQGSAHAAGATNRVIRMVEAPVDPLEPPKFKHKRVPRGPPSPPVPVMHSPPRKISAKDQQDWKIPPCISNWKNIKGYTIPLDKRLAADGRNLQEVQISDNFAKLSEALYIAERNAREEVEKRADIQRRLAAKDKERKEEELRALAMAAREERLAPPPPTALAGGNGLAGDDDDEVREREELRKERKRERERERRLENKDGKRSRMSRDAERDVSERIALGQTVPTASETLYDQRLFNQAGGVASGFGGGDDAYNIYDKALFKSGAAAESIYRPTATKEDEWGDEDTAEAAVMKAARFKGADRGFEGAGEQAAGGAPSGPRQFVQDDAEADPFGLDEFLTEAKSGRPLDRVGQSSGMAAAAGGSMGESGRSRINFEREGGRR</sequence>
<feature type="domain" description="SKI-interacting protein SKIP SNW" evidence="3">
    <location>
        <begin position="152"/>
        <end position="311"/>
    </location>
</feature>
<comment type="similarity">
    <text evidence="1">Belongs to the SNW family.</text>
</comment>
<evidence type="ECO:0000256" key="1">
    <source>
        <dbReference type="ARBA" id="ARBA00010197"/>
    </source>
</evidence>
<gene>
    <name evidence="4" type="ORF">SACU0126_LOCUS26623</name>
</gene>
<dbReference type="InterPro" id="IPR017862">
    <property type="entry name" value="SKI-int_prot_SKIP"/>
</dbReference>
<feature type="region of interest" description="Disordered" evidence="2">
    <location>
        <begin position="307"/>
        <end position="387"/>
    </location>
</feature>